<dbReference type="EMBL" id="CAUYUJ010015953">
    <property type="protein sequence ID" value="CAK0860172.1"/>
    <property type="molecule type" value="Genomic_DNA"/>
</dbReference>
<evidence type="ECO:0000313" key="3">
    <source>
        <dbReference type="Proteomes" id="UP001189429"/>
    </source>
</evidence>
<feature type="region of interest" description="Disordered" evidence="1">
    <location>
        <begin position="36"/>
        <end position="66"/>
    </location>
</feature>
<reference evidence="2" key="1">
    <citation type="submission" date="2023-10" db="EMBL/GenBank/DDBJ databases">
        <authorList>
            <person name="Chen Y."/>
            <person name="Shah S."/>
            <person name="Dougan E. K."/>
            <person name="Thang M."/>
            <person name="Chan C."/>
        </authorList>
    </citation>
    <scope>NUCLEOTIDE SEQUENCE [LARGE SCALE GENOMIC DNA]</scope>
</reference>
<accession>A0ABN9ULH8</accession>
<evidence type="ECO:0000313" key="2">
    <source>
        <dbReference type="EMBL" id="CAK0860172.1"/>
    </source>
</evidence>
<protein>
    <submittedName>
        <fullName evidence="2">Uncharacterized protein</fullName>
    </submittedName>
</protein>
<keyword evidence="3" id="KW-1185">Reference proteome</keyword>
<comment type="caution">
    <text evidence="2">The sequence shown here is derived from an EMBL/GenBank/DDBJ whole genome shotgun (WGS) entry which is preliminary data.</text>
</comment>
<proteinExistence type="predicted"/>
<name>A0ABN9ULH8_9DINO</name>
<evidence type="ECO:0000256" key="1">
    <source>
        <dbReference type="SAM" id="MobiDB-lite"/>
    </source>
</evidence>
<gene>
    <name evidence="2" type="ORF">PCOR1329_LOCUS49223</name>
</gene>
<organism evidence="2 3">
    <name type="scientific">Prorocentrum cordatum</name>
    <dbReference type="NCBI Taxonomy" id="2364126"/>
    <lineage>
        <taxon>Eukaryota</taxon>
        <taxon>Sar</taxon>
        <taxon>Alveolata</taxon>
        <taxon>Dinophyceae</taxon>
        <taxon>Prorocentrales</taxon>
        <taxon>Prorocentraceae</taxon>
        <taxon>Prorocentrum</taxon>
    </lineage>
</organism>
<sequence length="150" mass="15546">MADPRRASFSPKVEFICFDAESGTRSTGSFQYVEMAGARGTARRSSPSRGAPAGRGGAPAALGARSSSAAALPDLQGLLELEAECLPSSLSAEPGGSDAESFADENLFAKAQVRLLLHRGGHVTAKRHSSTGSKRAVCSRRLRNLGATSL</sequence>
<dbReference type="Proteomes" id="UP001189429">
    <property type="component" value="Unassembled WGS sequence"/>
</dbReference>